<dbReference type="Gene3D" id="3.40.50.2000">
    <property type="entry name" value="Glycogen Phosphorylase B"/>
    <property type="match status" value="2"/>
</dbReference>
<keyword evidence="2" id="KW-0328">Glycosyltransferase</keyword>
<gene>
    <name evidence="7" type="ORF">Asera_08380</name>
</gene>
<protein>
    <submittedName>
        <fullName evidence="7">Glycosyl transferase</fullName>
    </submittedName>
</protein>
<dbReference type="GO" id="GO:0016758">
    <property type="term" value="F:hexosyltransferase activity"/>
    <property type="evidence" value="ECO:0007669"/>
    <property type="project" value="UniProtKB-ARBA"/>
</dbReference>
<dbReference type="AlphaFoldDB" id="A0A810KU89"/>
<feature type="signal peptide" evidence="4">
    <location>
        <begin position="1"/>
        <end position="21"/>
    </location>
</feature>
<accession>A0A810KU89</accession>
<dbReference type="KEGG" id="aser:Asera_08380"/>
<dbReference type="Proteomes" id="UP000680750">
    <property type="component" value="Chromosome"/>
</dbReference>
<dbReference type="InterPro" id="IPR002213">
    <property type="entry name" value="UDP_glucos_trans"/>
</dbReference>
<dbReference type="GO" id="GO:0017000">
    <property type="term" value="P:antibiotic biosynthetic process"/>
    <property type="evidence" value="ECO:0007669"/>
    <property type="project" value="UniProtKB-ARBA"/>
</dbReference>
<reference evidence="7" key="1">
    <citation type="submission" date="2020-08" db="EMBL/GenBank/DDBJ databases">
        <title>Whole genome shotgun sequence of Actinocatenispora sera NBRC 101916.</title>
        <authorList>
            <person name="Komaki H."/>
            <person name="Tamura T."/>
        </authorList>
    </citation>
    <scope>NUCLEOTIDE SEQUENCE</scope>
    <source>
        <strain evidence="7">NBRC 101916</strain>
    </source>
</reference>
<keyword evidence="3 7" id="KW-0808">Transferase</keyword>
<evidence type="ECO:0000256" key="3">
    <source>
        <dbReference type="ARBA" id="ARBA00022679"/>
    </source>
</evidence>
<evidence type="ECO:0000259" key="6">
    <source>
        <dbReference type="Pfam" id="PF21036"/>
    </source>
</evidence>
<dbReference type="Pfam" id="PF06722">
    <property type="entry name" value="EryCIII-like_C"/>
    <property type="match status" value="1"/>
</dbReference>
<dbReference type="Pfam" id="PF21036">
    <property type="entry name" value="EryCIII-like_N"/>
    <property type="match status" value="1"/>
</dbReference>
<sequence>MRALLVAAPLLGHLFPLVPLADALRTAGHEVRLASAGPAATDAGVAVDDLLPGFRYQPVARRVALRHPLLARAEHAGTAGTRAAVVRLAEINRRLRQPLADLVASFAPQIVVYEPSAPIAATVAAEHALPAVLHEISLREGRPIAAAILARLGTMAGTDPIGTFTVAPASLVGERPGWPMRYVPYAAAGELPGWLREPPPDRPRILVTRPTATGRRPDRLMAATLAAGARLDAEIVLVRPDRRLMTRPLPDNARWVEWVPLPSALRTAAALVHHGGAGTMLTALALGVPQLVAAGPGDRRYDAKLLADRGAGLAVDTTDELTPDALDRLLTDPALATAAAEVRAEIAALPAPTTLVDRLTTLTT</sequence>
<dbReference type="InterPro" id="IPR048284">
    <property type="entry name" value="EryCIII-like_N"/>
</dbReference>
<evidence type="ECO:0000256" key="1">
    <source>
        <dbReference type="ARBA" id="ARBA00006962"/>
    </source>
</evidence>
<keyword evidence="4" id="KW-0732">Signal</keyword>
<evidence type="ECO:0000313" key="7">
    <source>
        <dbReference type="EMBL" id="BCJ26730.1"/>
    </source>
</evidence>
<feature type="domain" description="Erythromycin biosynthesis protein CIII-like C-terminal" evidence="5">
    <location>
        <begin position="224"/>
        <end position="361"/>
    </location>
</feature>
<dbReference type="PANTHER" id="PTHR48050">
    <property type="entry name" value="STEROL 3-BETA-GLUCOSYLTRANSFERASE"/>
    <property type="match status" value="1"/>
</dbReference>
<dbReference type="RefSeq" id="WP_030448350.1">
    <property type="nucleotide sequence ID" value="NZ_AP023354.1"/>
</dbReference>
<comment type="similarity">
    <text evidence="1">Belongs to the glycosyltransferase 28 family.</text>
</comment>
<dbReference type="GO" id="GO:0008194">
    <property type="term" value="F:UDP-glycosyltransferase activity"/>
    <property type="evidence" value="ECO:0007669"/>
    <property type="project" value="InterPro"/>
</dbReference>
<dbReference type="PANTHER" id="PTHR48050:SF13">
    <property type="entry name" value="STEROL 3-BETA-GLUCOSYLTRANSFERASE UGT80A2"/>
    <property type="match status" value="1"/>
</dbReference>
<organism evidence="7 8">
    <name type="scientific">Actinocatenispora sera</name>
    <dbReference type="NCBI Taxonomy" id="390989"/>
    <lineage>
        <taxon>Bacteria</taxon>
        <taxon>Bacillati</taxon>
        <taxon>Actinomycetota</taxon>
        <taxon>Actinomycetes</taxon>
        <taxon>Micromonosporales</taxon>
        <taxon>Micromonosporaceae</taxon>
        <taxon>Actinocatenispora</taxon>
    </lineage>
</organism>
<dbReference type="OrthoDB" id="5488434at2"/>
<feature type="domain" description="Erythromycin biosynthesis protein CIII-like N-terminal" evidence="6">
    <location>
        <begin position="23"/>
        <end position="208"/>
    </location>
</feature>
<name>A0A810KU89_9ACTN</name>
<evidence type="ECO:0000313" key="8">
    <source>
        <dbReference type="Proteomes" id="UP000680750"/>
    </source>
</evidence>
<dbReference type="InterPro" id="IPR050426">
    <property type="entry name" value="Glycosyltransferase_28"/>
</dbReference>
<evidence type="ECO:0000256" key="4">
    <source>
        <dbReference type="SAM" id="SignalP"/>
    </source>
</evidence>
<feature type="chain" id="PRO_5038875900" evidence="4">
    <location>
        <begin position="22"/>
        <end position="364"/>
    </location>
</feature>
<evidence type="ECO:0000259" key="5">
    <source>
        <dbReference type="Pfam" id="PF06722"/>
    </source>
</evidence>
<keyword evidence="8" id="KW-1185">Reference proteome</keyword>
<dbReference type="InterPro" id="IPR010610">
    <property type="entry name" value="EryCIII-like_C"/>
</dbReference>
<dbReference type="SUPFAM" id="SSF53756">
    <property type="entry name" value="UDP-Glycosyltransferase/glycogen phosphorylase"/>
    <property type="match status" value="1"/>
</dbReference>
<dbReference type="EMBL" id="AP023354">
    <property type="protein sequence ID" value="BCJ26730.1"/>
    <property type="molecule type" value="Genomic_DNA"/>
</dbReference>
<proteinExistence type="inferred from homology"/>
<evidence type="ECO:0000256" key="2">
    <source>
        <dbReference type="ARBA" id="ARBA00022676"/>
    </source>
</evidence>
<dbReference type="CDD" id="cd03784">
    <property type="entry name" value="GT1_Gtf-like"/>
    <property type="match status" value="1"/>
</dbReference>